<evidence type="ECO:0000256" key="2">
    <source>
        <dbReference type="ARBA" id="ARBA00022448"/>
    </source>
</evidence>
<organism evidence="10 11">
    <name type="scientific">Marisediminitalea aggregata</name>
    <dbReference type="NCBI Taxonomy" id="634436"/>
    <lineage>
        <taxon>Bacteria</taxon>
        <taxon>Pseudomonadati</taxon>
        <taxon>Pseudomonadota</taxon>
        <taxon>Gammaproteobacteria</taxon>
        <taxon>Alteromonadales</taxon>
        <taxon>Alteromonadaceae</taxon>
        <taxon>Marisediminitalea</taxon>
    </lineage>
</organism>
<dbReference type="PROSITE" id="PS50850">
    <property type="entry name" value="MFS"/>
    <property type="match status" value="1"/>
</dbReference>
<feature type="transmembrane region" description="Helical" evidence="8">
    <location>
        <begin position="78"/>
        <end position="99"/>
    </location>
</feature>
<protein>
    <submittedName>
        <fullName evidence="10">MFS transporter, PPP family, 3-phenylpropionic acid transporter</fullName>
    </submittedName>
</protein>
<dbReference type="EMBL" id="FQWD01000002">
    <property type="protein sequence ID" value="SHG02335.1"/>
    <property type="molecule type" value="Genomic_DNA"/>
</dbReference>
<feature type="transmembrane region" description="Helical" evidence="8">
    <location>
        <begin position="47"/>
        <end position="66"/>
    </location>
</feature>
<evidence type="ECO:0000259" key="9">
    <source>
        <dbReference type="PROSITE" id="PS50850"/>
    </source>
</evidence>
<keyword evidence="5 8" id="KW-0812">Transmembrane</keyword>
<feature type="transmembrane region" description="Helical" evidence="8">
    <location>
        <begin position="105"/>
        <end position="125"/>
    </location>
</feature>
<keyword evidence="7 8" id="KW-0472">Membrane</keyword>
<keyword evidence="4" id="KW-0997">Cell inner membrane</keyword>
<feature type="transmembrane region" description="Helical" evidence="8">
    <location>
        <begin position="331"/>
        <end position="350"/>
    </location>
</feature>
<feature type="transmembrane region" description="Helical" evidence="8">
    <location>
        <begin position="163"/>
        <end position="183"/>
    </location>
</feature>
<feature type="transmembrane region" description="Helical" evidence="8">
    <location>
        <begin position="265"/>
        <end position="285"/>
    </location>
</feature>
<gene>
    <name evidence="10" type="ORF">SAMN05216361_0988</name>
</gene>
<dbReference type="InterPro" id="IPR036259">
    <property type="entry name" value="MFS_trans_sf"/>
</dbReference>
<dbReference type="STRING" id="634436.SAMN05216361_0988"/>
<dbReference type="GO" id="GO:0030395">
    <property type="term" value="F:lactose binding"/>
    <property type="evidence" value="ECO:0007669"/>
    <property type="project" value="TreeGrafter"/>
</dbReference>
<name>A0A1M5GF14_9ALTE</name>
<evidence type="ECO:0000313" key="11">
    <source>
        <dbReference type="Proteomes" id="UP000184520"/>
    </source>
</evidence>
<feature type="transmembrane region" description="Helical" evidence="8">
    <location>
        <begin position="137"/>
        <end position="157"/>
    </location>
</feature>
<evidence type="ECO:0000256" key="8">
    <source>
        <dbReference type="SAM" id="Phobius"/>
    </source>
</evidence>
<dbReference type="NCBIfam" id="NF037955">
    <property type="entry name" value="mfs"/>
    <property type="match status" value="1"/>
</dbReference>
<keyword evidence="6 8" id="KW-1133">Transmembrane helix</keyword>
<feature type="transmembrane region" description="Helical" evidence="8">
    <location>
        <begin position="362"/>
        <end position="380"/>
    </location>
</feature>
<evidence type="ECO:0000256" key="4">
    <source>
        <dbReference type="ARBA" id="ARBA00022519"/>
    </source>
</evidence>
<dbReference type="PANTHER" id="PTHR23522">
    <property type="entry name" value="BLL5896 PROTEIN"/>
    <property type="match status" value="1"/>
</dbReference>
<dbReference type="SUPFAM" id="SSF103473">
    <property type="entry name" value="MFS general substrate transporter"/>
    <property type="match status" value="1"/>
</dbReference>
<dbReference type="Pfam" id="PF12832">
    <property type="entry name" value="MFS_1_like"/>
    <property type="match status" value="1"/>
</dbReference>
<dbReference type="PANTHER" id="PTHR23522:SF10">
    <property type="entry name" value="3-PHENYLPROPIONIC ACID TRANSPORTER-RELATED"/>
    <property type="match status" value="1"/>
</dbReference>
<dbReference type="Proteomes" id="UP000184520">
    <property type="component" value="Unassembled WGS sequence"/>
</dbReference>
<feature type="transmembrane region" description="Helical" evidence="8">
    <location>
        <begin position="291"/>
        <end position="310"/>
    </location>
</feature>
<dbReference type="AlphaFoldDB" id="A0A1M5GF14"/>
<dbReference type="GO" id="GO:0015528">
    <property type="term" value="F:lactose:proton symporter activity"/>
    <property type="evidence" value="ECO:0007669"/>
    <property type="project" value="TreeGrafter"/>
</dbReference>
<feature type="transmembrane region" description="Helical" evidence="8">
    <location>
        <begin position="241"/>
        <end position="258"/>
    </location>
</feature>
<dbReference type="PIRSF" id="PIRSF004925">
    <property type="entry name" value="HcaT"/>
    <property type="match status" value="1"/>
</dbReference>
<comment type="subcellular location">
    <subcellularLocation>
        <location evidence="1">Cell inner membrane</location>
        <topology evidence="1">Multi-pass membrane protein</topology>
    </subcellularLocation>
</comment>
<proteinExistence type="predicted"/>
<dbReference type="Gene3D" id="1.20.1250.20">
    <property type="entry name" value="MFS general substrate transporter like domains"/>
    <property type="match status" value="2"/>
</dbReference>
<evidence type="ECO:0000256" key="5">
    <source>
        <dbReference type="ARBA" id="ARBA00022692"/>
    </source>
</evidence>
<dbReference type="OrthoDB" id="9150135at2"/>
<sequence>MTTVNRFTVVALSLTYALYFGQLGVITPYLGVFLDGRGFTSAEIGELFAVITLARIIGPSLWAGIADKTGKILFILRLGCALTVFSFIGVFWAFSFWYLTLTMGLMMMFWTAVLPQLEVLTLHTVDGDSKRYGRVRLWGSVGFIVLTVLVGQALDFFSTETPIYASMLVLSALFVSTLALRQPDTMQRNHSQSGSIWGYLRNKVVIVFLIVNGLLQVSFGAYYGFFALYMRDLGYTGMETGLLIALGVLVEVGIFLIAQKLIARFGVWRLLMLCLLATGLRWWVLGTLAEHFWLVFFSQFIHALSFGLNHSTSMQFIHHYFPSHIHGRIQAAYIGLAFGLGGAIGNYAAGQIWQQGSGAFETFAAASLCAVAGGLLLLLIKPAQMSQRHPLHS</sequence>
<feature type="domain" description="Major facilitator superfamily (MFS) profile" evidence="9">
    <location>
        <begin position="204"/>
        <end position="393"/>
    </location>
</feature>
<feature type="transmembrane region" description="Helical" evidence="8">
    <location>
        <begin position="7"/>
        <end position="27"/>
    </location>
</feature>
<evidence type="ECO:0000313" key="10">
    <source>
        <dbReference type="EMBL" id="SHG02335.1"/>
    </source>
</evidence>
<dbReference type="InterPro" id="IPR020846">
    <property type="entry name" value="MFS_dom"/>
</dbReference>
<reference evidence="11" key="1">
    <citation type="submission" date="2016-11" db="EMBL/GenBank/DDBJ databases">
        <authorList>
            <person name="Varghese N."/>
            <person name="Submissions S."/>
        </authorList>
    </citation>
    <scope>NUCLEOTIDE SEQUENCE [LARGE SCALE GENOMIC DNA]</scope>
    <source>
        <strain evidence="11">CGMCC 1.8995</strain>
    </source>
</reference>
<dbReference type="InterPro" id="IPR026032">
    <property type="entry name" value="HcaT-like"/>
</dbReference>
<keyword evidence="2" id="KW-0813">Transport</keyword>
<feature type="transmembrane region" description="Helical" evidence="8">
    <location>
        <begin position="204"/>
        <end position="229"/>
    </location>
</feature>
<evidence type="ECO:0000256" key="7">
    <source>
        <dbReference type="ARBA" id="ARBA00023136"/>
    </source>
</evidence>
<evidence type="ECO:0000256" key="3">
    <source>
        <dbReference type="ARBA" id="ARBA00022475"/>
    </source>
</evidence>
<keyword evidence="3" id="KW-1003">Cell membrane</keyword>
<dbReference type="InterPro" id="IPR024989">
    <property type="entry name" value="MFS_assoc_dom"/>
</dbReference>
<keyword evidence="11" id="KW-1185">Reference proteome</keyword>
<evidence type="ECO:0000256" key="1">
    <source>
        <dbReference type="ARBA" id="ARBA00004429"/>
    </source>
</evidence>
<dbReference type="GO" id="GO:0005886">
    <property type="term" value="C:plasma membrane"/>
    <property type="evidence" value="ECO:0007669"/>
    <property type="project" value="UniProtKB-SubCell"/>
</dbReference>
<dbReference type="RefSeq" id="WP_073318829.1">
    <property type="nucleotide sequence ID" value="NZ_FQWD01000002.1"/>
</dbReference>
<accession>A0A1M5GF14</accession>
<evidence type="ECO:0000256" key="6">
    <source>
        <dbReference type="ARBA" id="ARBA00022989"/>
    </source>
</evidence>